<dbReference type="GO" id="GO:0032977">
    <property type="term" value="F:membrane insertase activity"/>
    <property type="evidence" value="ECO:0007669"/>
    <property type="project" value="InterPro"/>
</dbReference>
<keyword evidence="5 7" id="KW-0472">Membrane</keyword>
<dbReference type="CDD" id="cd20069">
    <property type="entry name" value="5TM_Oxa1-like"/>
    <property type="match status" value="1"/>
</dbReference>
<dbReference type="GO" id="GO:0032979">
    <property type="term" value="P:protein insertion into mitochondrial inner membrane from matrix"/>
    <property type="evidence" value="ECO:0007669"/>
    <property type="project" value="TreeGrafter"/>
</dbReference>
<dbReference type="OrthoDB" id="2148490at2759"/>
<keyword evidence="3 7" id="KW-0812">Transmembrane</keyword>
<gene>
    <name evidence="8" type="ORF">SPI_02701</name>
</gene>
<accession>A0A167Y6Q9</accession>
<feature type="region of interest" description="Disordered" evidence="6">
    <location>
        <begin position="97"/>
        <end position="167"/>
    </location>
</feature>
<feature type="transmembrane region" description="Helical" evidence="7">
    <location>
        <begin position="349"/>
        <end position="370"/>
    </location>
</feature>
<sequence>MFARKALVRPAQAMRLRQAIVVSPCTRTGCVRNFGTVLRSRRDGAAVSISQLSGRRITSSTTTTATTHHSFPPSSAAAFSLFPWSSSKKSAALPADDLAASGATSPSPAPSSSSSSFASSSPPQPPAPSSPASSLNTAPQTADAASLSANPSPSLSPLGGSSGSGDGVDAASTVADLLDGSALLDLPEQIGYLKTLGLDFGWGPTSICEWLLEHLHVSAGLPWWMSILGAVLLFRAAIFFPSLTAAEHSAKFQQLRQNPAYMAATKEMQQAALQGGAAGQGRAMELRATTQRLQRQAGASLWKTFIPLVNVPFGYGMFRLLRSMATLPVPGWESSGLLWFHDFSVPDPYFVLPLASAGIMFLIFRINIVYMSPEQAQVMKLVQIVLTPVTILITVKMSAAVAAQLEPIVEGGDGAPAAAAPPKPGPPSTIDLVKKGWNKMTGTAKESKGQAHNRQSVQKAQEYEKRRALEDEENLYRRREAQRRYRELKKSVANKDGDAWKR</sequence>
<dbReference type="PANTHER" id="PTHR12428:SF66">
    <property type="entry name" value="MITOCHONDRIAL INNER MEMBRANE PROTEIN OXA1L"/>
    <property type="match status" value="1"/>
</dbReference>
<comment type="subcellular location">
    <subcellularLocation>
        <location evidence="1">Membrane</location>
        <topology evidence="1">Multi-pass membrane protein</topology>
    </subcellularLocation>
</comment>
<dbReference type="Proteomes" id="UP000076874">
    <property type="component" value="Unassembled WGS sequence"/>
</dbReference>
<feature type="transmembrane region" description="Helical" evidence="7">
    <location>
        <begin position="223"/>
        <end position="246"/>
    </location>
</feature>
<evidence type="ECO:0000256" key="3">
    <source>
        <dbReference type="ARBA" id="ARBA00022692"/>
    </source>
</evidence>
<dbReference type="EMBL" id="AZHD01000003">
    <property type="protein sequence ID" value="OAA65914.1"/>
    <property type="molecule type" value="Genomic_DNA"/>
</dbReference>
<dbReference type="InterPro" id="IPR001708">
    <property type="entry name" value="YidC/ALB3/OXA1/COX18"/>
</dbReference>
<dbReference type="PANTHER" id="PTHR12428">
    <property type="entry name" value="OXA1"/>
    <property type="match status" value="1"/>
</dbReference>
<comment type="similarity">
    <text evidence="2">Belongs to the OXA1/ALB3/YidC family.</text>
</comment>
<protein>
    <submittedName>
        <fullName evidence="8">Mitochondrial export translocase</fullName>
    </submittedName>
</protein>
<evidence type="ECO:0000256" key="4">
    <source>
        <dbReference type="ARBA" id="ARBA00022989"/>
    </source>
</evidence>
<evidence type="ECO:0000313" key="8">
    <source>
        <dbReference type="EMBL" id="OAA65914.1"/>
    </source>
</evidence>
<feature type="region of interest" description="Disordered" evidence="6">
    <location>
        <begin position="442"/>
        <end position="502"/>
    </location>
</feature>
<evidence type="ECO:0000256" key="6">
    <source>
        <dbReference type="SAM" id="MobiDB-lite"/>
    </source>
</evidence>
<feature type="transmembrane region" description="Helical" evidence="7">
    <location>
        <begin position="301"/>
        <end position="318"/>
    </location>
</feature>
<evidence type="ECO:0000256" key="7">
    <source>
        <dbReference type="SAM" id="Phobius"/>
    </source>
</evidence>
<evidence type="ECO:0000256" key="2">
    <source>
        <dbReference type="ARBA" id="ARBA00009877"/>
    </source>
</evidence>
<feature type="compositionally biased region" description="Polar residues" evidence="6">
    <location>
        <begin position="450"/>
        <end position="459"/>
    </location>
</feature>
<evidence type="ECO:0000313" key="9">
    <source>
        <dbReference type="Proteomes" id="UP000076874"/>
    </source>
</evidence>
<keyword evidence="4 7" id="KW-1133">Transmembrane helix</keyword>
<evidence type="ECO:0000256" key="5">
    <source>
        <dbReference type="ARBA" id="ARBA00023136"/>
    </source>
</evidence>
<evidence type="ECO:0000256" key="1">
    <source>
        <dbReference type="ARBA" id="ARBA00004141"/>
    </source>
</evidence>
<organism evidence="8 9">
    <name type="scientific">Niveomyces insectorum RCEF 264</name>
    <dbReference type="NCBI Taxonomy" id="1081102"/>
    <lineage>
        <taxon>Eukaryota</taxon>
        <taxon>Fungi</taxon>
        <taxon>Dikarya</taxon>
        <taxon>Ascomycota</taxon>
        <taxon>Pezizomycotina</taxon>
        <taxon>Sordariomycetes</taxon>
        <taxon>Hypocreomycetidae</taxon>
        <taxon>Hypocreales</taxon>
        <taxon>Cordycipitaceae</taxon>
        <taxon>Niveomyces</taxon>
    </lineage>
</organism>
<feature type="compositionally biased region" description="Low complexity" evidence="6">
    <location>
        <begin position="142"/>
        <end position="159"/>
    </location>
</feature>
<comment type="caution">
    <text evidence="8">The sequence shown here is derived from an EMBL/GenBank/DDBJ whole genome shotgun (WGS) entry which is preliminary data.</text>
</comment>
<dbReference type="AlphaFoldDB" id="A0A167Y6Q9"/>
<name>A0A167Y6Q9_9HYPO</name>
<proteinExistence type="inferred from homology"/>
<dbReference type="GO" id="GO:0005743">
    <property type="term" value="C:mitochondrial inner membrane"/>
    <property type="evidence" value="ECO:0007669"/>
    <property type="project" value="TreeGrafter"/>
</dbReference>
<feature type="compositionally biased region" description="Basic and acidic residues" evidence="6">
    <location>
        <begin position="461"/>
        <end position="502"/>
    </location>
</feature>
<dbReference type="STRING" id="1081102.A0A167Y6Q9"/>
<feature type="compositionally biased region" description="Low complexity" evidence="6">
    <location>
        <begin position="97"/>
        <end position="121"/>
    </location>
</feature>
<reference evidence="8 9" key="1">
    <citation type="journal article" date="2016" name="Genome Biol. Evol.">
        <title>Divergent and convergent evolution of fungal pathogenicity.</title>
        <authorList>
            <person name="Shang Y."/>
            <person name="Xiao G."/>
            <person name="Zheng P."/>
            <person name="Cen K."/>
            <person name="Zhan S."/>
            <person name="Wang C."/>
        </authorList>
    </citation>
    <scope>NUCLEOTIDE SEQUENCE [LARGE SCALE GENOMIC DNA]</scope>
    <source>
        <strain evidence="8 9">RCEF 264</strain>
    </source>
</reference>
<keyword evidence="9" id="KW-1185">Reference proteome</keyword>